<keyword evidence="11" id="KW-1185">Reference proteome</keyword>
<evidence type="ECO:0000256" key="1">
    <source>
        <dbReference type="ARBA" id="ARBA00018672"/>
    </source>
</evidence>
<dbReference type="SMART" id="SM00862">
    <property type="entry name" value="Trans_reg_C"/>
    <property type="match status" value="1"/>
</dbReference>
<dbReference type="Proteomes" id="UP001207605">
    <property type="component" value="Unassembled WGS sequence"/>
</dbReference>
<evidence type="ECO:0000256" key="4">
    <source>
        <dbReference type="ARBA" id="ARBA00023163"/>
    </source>
</evidence>
<evidence type="ECO:0000259" key="8">
    <source>
        <dbReference type="PROSITE" id="PS50110"/>
    </source>
</evidence>
<dbReference type="SMART" id="SM00448">
    <property type="entry name" value="REC"/>
    <property type="match status" value="1"/>
</dbReference>
<dbReference type="InterPro" id="IPR016032">
    <property type="entry name" value="Sig_transdc_resp-reg_C-effctor"/>
</dbReference>
<feature type="modified residue" description="4-aspartylphosphate" evidence="6">
    <location>
        <position position="52"/>
    </location>
</feature>
<dbReference type="PANTHER" id="PTHR48111:SF43">
    <property type="entry name" value="STAGE 0 SPORULATION PROTEIN A HOMOLOG"/>
    <property type="match status" value="1"/>
</dbReference>
<dbReference type="CDD" id="cd00383">
    <property type="entry name" value="trans_reg_C"/>
    <property type="match status" value="1"/>
</dbReference>
<comment type="function">
    <text evidence="5">May play the central regulatory role in sporulation. It may be an element of the effector pathway responsible for the activation of sporulation genes in response to nutritional stress. Spo0A may act in concert with spo0H (a sigma factor) to control the expression of some genes that are critical to the sporulation process.</text>
</comment>
<proteinExistence type="predicted"/>
<dbReference type="InterPro" id="IPR039420">
    <property type="entry name" value="WalR-like"/>
</dbReference>
<sequence length="229" mass="26759">MYRILIIEDDFTMAEAMKKQIESWGNEVRLVLDFQNVIHEFIEYDPHMVLIDIMLPFFNGYHWCSEIRKISDIPVIFISSASDNMNIIMAMNMGADDFIPKPVDLNVMIAKIQAVLRRTYDRSNQVPVLECGGAVLNLNDTTLNWNDQKIELTRNEFRILKTLMENRGKIVSRDTLMTRLWEDDCYVEENTLTVNVTRLRKKLEQAGLKDFITTRVGHGYLIELPEEHE</sequence>
<keyword evidence="6" id="KW-0597">Phosphoprotein</keyword>
<feature type="DNA-binding region" description="OmpR/PhoB-type" evidence="7">
    <location>
        <begin position="126"/>
        <end position="224"/>
    </location>
</feature>
<evidence type="ECO:0000256" key="6">
    <source>
        <dbReference type="PROSITE-ProRule" id="PRU00169"/>
    </source>
</evidence>
<comment type="caution">
    <text evidence="10">The sequence shown here is derived from an EMBL/GenBank/DDBJ whole genome shotgun (WGS) entry which is preliminary data.</text>
</comment>
<dbReference type="PANTHER" id="PTHR48111">
    <property type="entry name" value="REGULATOR OF RPOS"/>
    <property type="match status" value="1"/>
</dbReference>
<dbReference type="PROSITE" id="PS51755">
    <property type="entry name" value="OMPR_PHOB"/>
    <property type="match status" value="1"/>
</dbReference>
<dbReference type="Gene3D" id="1.10.10.10">
    <property type="entry name" value="Winged helix-like DNA-binding domain superfamily/Winged helix DNA-binding domain"/>
    <property type="match status" value="1"/>
</dbReference>
<dbReference type="SUPFAM" id="SSF52172">
    <property type="entry name" value="CheY-like"/>
    <property type="match status" value="1"/>
</dbReference>
<dbReference type="InterPro" id="IPR001867">
    <property type="entry name" value="OmpR/PhoB-type_DNA-bd"/>
</dbReference>
<dbReference type="InterPro" id="IPR001789">
    <property type="entry name" value="Sig_transdc_resp-reg_receiver"/>
</dbReference>
<accession>A0ABT2S331</accession>
<dbReference type="Pfam" id="PF00072">
    <property type="entry name" value="Response_reg"/>
    <property type="match status" value="1"/>
</dbReference>
<dbReference type="InterPro" id="IPR011006">
    <property type="entry name" value="CheY-like_superfamily"/>
</dbReference>
<protein>
    <recommendedName>
        <fullName evidence="1">Stage 0 sporulation protein A homolog</fullName>
    </recommendedName>
</protein>
<reference evidence="10 11" key="1">
    <citation type="journal article" date="2021" name="ISME Commun">
        <title>Automated analysis of genomic sequences facilitates high-throughput and comprehensive description of bacteria.</title>
        <authorList>
            <person name="Hitch T.C.A."/>
        </authorList>
    </citation>
    <scope>NUCLEOTIDE SEQUENCE [LARGE SCALE GENOMIC DNA]</scope>
    <source>
        <strain evidence="10 11">Sanger_02</strain>
    </source>
</reference>
<feature type="domain" description="OmpR/PhoB-type" evidence="9">
    <location>
        <begin position="126"/>
        <end position="224"/>
    </location>
</feature>
<evidence type="ECO:0000256" key="3">
    <source>
        <dbReference type="ARBA" id="ARBA00023125"/>
    </source>
</evidence>
<evidence type="ECO:0000256" key="5">
    <source>
        <dbReference type="ARBA" id="ARBA00024867"/>
    </source>
</evidence>
<name>A0ABT2S331_9FIRM</name>
<dbReference type="PROSITE" id="PS50110">
    <property type="entry name" value="RESPONSE_REGULATORY"/>
    <property type="match status" value="1"/>
</dbReference>
<evidence type="ECO:0000259" key="9">
    <source>
        <dbReference type="PROSITE" id="PS51755"/>
    </source>
</evidence>
<dbReference type="InterPro" id="IPR036388">
    <property type="entry name" value="WH-like_DNA-bd_sf"/>
</dbReference>
<evidence type="ECO:0000256" key="7">
    <source>
        <dbReference type="PROSITE-ProRule" id="PRU01091"/>
    </source>
</evidence>
<evidence type="ECO:0000313" key="11">
    <source>
        <dbReference type="Proteomes" id="UP001207605"/>
    </source>
</evidence>
<dbReference type="EMBL" id="JAOQJV010000001">
    <property type="protein sequence ID" value="MCU6698680.1"/>
    <property type="molecule type" value="Genomic_DNA"/>
</dbReference>
<keyword evidence="4" id="KW-0804">Transcription</keyword>
<gene>
    <name evidence="10" type="ORF">OCV65_00255</name>
</gene>
<dbReference type="Pfam" id="PF00486">
    <property type="entry name" value="Trans_reg_C"/>
    <property type="match status" value="1"/>
</dbReference>
<evidence type="ECO:0000256" key="2">
    <source>
        <dbReference type="ARBA" id="ARBA00023015"/>
    </source>
</evidence>
<feature type="domain" description="Response regulatory" evidence="8">
    <location>
        <begin position="3"/>
        <end position="116"/>
    </location>
</feature>
<keyword evidence="2" id="KW-0805">Transcription regulation</keyword>
<dbReference type="Gene3D" id="3.40.50.2300">
    <property type="match status" value="1"/>
</dbReference>
<dbReference type="SUPFAM" id="SSF46894">
    <property type="entry name" value="C-terminal effector domain of the bipartite response regulators"/>
    <property type="match status" value="1"/>
</dbReference>
<keyword evidence="3 7" id="KW-0238">DNA-binding</keyword>
<dbReference type="RefSeq" id="WP_262580500.1">
    <property type="nucleotide sequence ID" value="NZ_JAOQJV010000001.1"/>
</dbReference>
<organism evidence="10 11">
    <name type="scientific">Dorea ammoniilytica</name>
    <dbReference type="NCBI Taxonomy" id="2981788"/>
    <lineage>
        <taxon>Bacteria</taxon>
        <taxon>Bacillati</taxon>
        <taxon>Bacillota</taxon>
        <taxon>Clostridia</taxon>
        <taxon>Lachnospirales</taxon>
        <taxon>Lachnospiraceae</taxon>
        <taxon>Dorea</taxon>
    </lineage>
</organism>
<evidence type="ECO:0000313" key="10">
    <source>
        <dbReference type="EMBL" id="MCU6698680.1"/>
    </source>
</evidence>